<feature type="transmembrane region" description="Helical" evidence="2">
    <location>
        <begin position="28"/>
        <end position="54"/>
    </location>
</feature>
<keyword evidence="2" id="KW-0812">Transmembrane</keyword>
<keyword evidence="5" id="KW-1185">Reference proteome</keyword>
<reference evidence="4 5" key="1">
    <citation type="submission" date="2017-02" db="EMBL/GenBank/DDBJ databases">
        <title>The new phylogeny of genus Mycobacterium.</title>
        <authorList>
            <person name="Tortoli E."/>
            <person name="Trovato A."/>
            <person name="Cirillo D.M."/>
        </authorList>
    </citation>
    <scope>NUCLEOTIDE SEQUENCE [LARGE SCALE GENOMIC DNA]</scope>
    <source>
        <strain evidence="4 5">IP1130001</strain>
    </source>
</reference>
<accession>A0ABX3STL0</accession>
<dbReference type="Pfam" id="PF05305">
    <property type="entry name" value="DUF732"/>
    <property type="match status" value="1"/>
</dbReference>
<feature type="region of interest" description="Disordered" evidence="1">
    <location>
        <begin position="1"/>
        <end position="25"/>
    </location>
</feature>
<comment type="caution">
    <text evidence="4">The sequence shown here is derived from an EMBL/GenBank/DDBJ whole genome shotgun (WGS) entry which is preliminary data.</text>
</comment>
<evidence type="ECO:0000256" key="2">
    <source>
        <dbReference type="SAM" id="Phobius"/>
    </source>
</evidence>
<proteinExistence type="predicted"/>
<evidence type="ECO:0000256" key="1">
    <source>
        <dbReference type="SAM" id="MobiDB-lite"/>
    </source>
</evidence>
<keyword evidence="2" id="KW-1133">Transmembrane helix</keyword>
<feature type="compositionally biased region" description="Basic and acidic residues" evidence="1">
    <location>
        <begin position="1"/>
        <end position="16"/>
    </location>
</feature>
<dbReference type="EMBL" id="MVHV01000007">
    <property type="protein sequence ID" value="ORA83792.1"/>
    <property type="molecule type" value="Genomic_DNA"/>
</dbReference>
<evidence type="ECO:0000313" key="5">
    <source>
        <dbReference type="Proteomes" id="UP000243140"/>
    </source>
</evidence>
<sequence>MTAEDHGVPTRSELHRQPRPARPPGSKAIGVIVLATAIALAALVGLSAVADYFLRDRTASSSALQTVTVTASRKASAPADGADSRFLSMLTNYGITDNGIEGVRQRFMEFGHHTCFSLLPPTPEPLDSTVNDILAAENQDVTAGSPRFTHDDAEHLAQAAIGAYCPSAQK</sequence>
<evidence type="ECO:0000259" key="3">
    <source>
        <dbReference type="Pfam" id="PF05305"/>
    </source>
</evidence>
<evidence type="ECO:0000313" key="4">
    <source>
        <dbReference type="EMBL" id="ORA83792.1"/>
    </source>
</evidence>
<name>A0ABX3STL0_MYCMA</name>
<feature type="domain" description="DUF732" evidence="3">
    <location>
        <begin position="82"/>
        <end position="167"/>
    </location>
</feature>
<dbReference type="InterPro" id="IPR007969">
    <property type="entry name" value="DUF732"/>
</dbReference>
<keyword evidence="2" id="KW-0472">Membrane</keyword>
<dbReference type="Proteomes" id="UP000243140">
    <property type="component" value="Unassembled WGS sequence"/>
</dbReference>
<gene>
    <name evidence="4" type="ORF">BST29_09750</name>
</gene>
<protein>
    <recommendedName>
        <fullName evidence="3">DUF732 domain-containing protein</fullName>
    </recommendedName>
</protein>
<organism evidence="4 5">
    <name type="scientific">Mycobacterium malmoense</name>
    <dbReference type="NCBI Taxonomy" id="1780"/>
    <lineage>
        <taxon>Bacteria</taxon>
        <taxon>Bacillati</taxon>
        <taxon>Actinomycetota</taxon>
        <taxon>Actinomycetes</taxon>
        <taxon>Mycobacteriales</taxon>
        <taxon>Mycobacteriaceae</taxon>
        <taxon>Mycobacterium</taxon>
    </lineage>
</organism>
<dbReference type="RefSeq" id="WP_176219939.1">
    <property type="nucleotide sequence ID" value="NZ_CP060015.1"/>
</dbReference>